<accession>A0A3D9BU68</accession>
<evidence type="ECO:0000313" key="5">
    <source>
        <dbReference type="Proteomes" id="UP000257131"/>
    </source>
</evidence>
<dbReference type="Gene3D" id="3.40.50.2000">
    <property type="entry name" value="Glycogen Phosphorylase B"/>
    <property type="match status" value="2"/>
</dbReference>
<dbReference type="OrthoDB" id="9790710at2"/>
<organism evidence="4 5">
    <name type="scientific">Rhodosalinus sediminis</name>
    <dbReference type="NCBI Taxonomy" id="1940533"/>
    <lineage>
        <taxon>Bacteria</taxon>
        <taxon>Pseudomonadati</taxon>
        <taxon>Pseudomonadota</taxon>
        <taxon>Alphaproteobacteria</taxon>
        <taxon>Rhodobacterales</taxon>
        <taxon>Paracoccaceae</taxon>
        <taxon>Rhodosalinus</taxon>
    </lineage>
</organism>
<dbReference type="PANTHER" id="PTHR46401:SF2">
    <property type="entry name" value="GLYCOSYLTRANSFERASE WBBK-RELATED"/>
    <property type="match status" value="1"/>
</dbReference>
<dbReference type="AlphaFoldDB" id="A0A3D9BU68"/>
<dbReference type="InterPro" id="IPR001296">
    <property type="entry name" value="Glyco_trans_1"/>
</dbReference>
<dbReference type="InterPro" id="IPR028098">
    <property type="entry name" value="Glyco_trans_4-like_N"/>
</dbReference>
<dbReference type="Pfam" id="PF13439">
    <property type="entry name" value="Glyco_transf_4"/>
    <property type="match status" value="1"/>
</dbReference>
<evidence type="ECO:0000313" key="4">
    <source>
        <dbReference type="EMBL" id="REC57070.1"/>
    </source>
</evidence>
<name>A0A3D9BU68_9RHOB</name>
<feature type="domain" description="Glycosyl transferase family 1" evidence="2">
    <location>
        <begin position="168"/>
        <end position="323"/>
    </location>
</feature>
<evidence type="ECO:0000259" key="3">
    <source>
        <dbReference type="Pfam" id="PF13439"/>
    </source>
</evidence>
<dbReference type="RefSeq" id="WP_115979407.1">
    <property type="nucleotide sequence ID" value="NZ_QOHR01000008.1"/>
</dbReference>
<dbReference type="SUPFAM" id="SSF53756">
    <property type="entry name" value="UDP-Glycosyltransferase/glycogen phosphorylase"/>
    <property type="match status" value="1"/>
</dbReference>
<gene>
    <name evidence="4" type="ORF">DRV84_08225</name>
</gene>
<dbReference type="Pfam" id="PF00534">
    <property type="entry name" value="Glycos_transf_1"/>
    <property type="match status" value="1"/>
</dbReference>
<dbReference type="EMBL" id="QOHR01000008">
    <property type="protein sequence ID" value="REC57070.1"/>
    <property type="molecule type" value="Genomic_DNA"/>
</dbReference>
<protein>
    <submittedName>
        <fullName evidence="4">Glycosyltransferase</fullName>
    </submittedName>
</protein>
<dbReference type="GO" id="GO:0009103">
    <property type="term" value="P:lipopolysaccharide biosynthetic process"/>
    <property type="evidence" value="ECO:0007669"/>
    <property type="project" value="TreeGrafter"/>
</dbReference>
<dbReference type="Proteomes" id="UP000257131">
    <property type="component" value="Unassembled WGS sequence"/>
</dbReference>
<dbReference type="PANTHER" id="PTHR46401">
    <property type="entry name" value="GLYCOSYLTRANSFERASE WBBK-RELATED"/>
    <property type="match status" value="1"/>
</dbReference>
<comment type="caution">
    <text evidence="4">The sequence shown here is derived from an EMBL/GenBank/DDBJ whole genome shotgun (WGS) entry which is preliminary data.</text>
</comment>
<keyword evidence="5" id="KW-1185">Reference proteome</keyword>
<evidence type="ECO:0000256" key="1">
    <source>
        <dbReference type="ARBA" id="ARBA00022679"/>
    </source>
</evidence>
<sequence length="350" mass="35945">MTRAPAAFAIPGDIATLTGGFIYERRLLEGLRAEGREVAHLRLGAGFPDPTPAEMADAVAQMAAVPRDVPLIVDGLVFGAVETAGLGRVAAPVVAMIHHPLALEAGLSEARRRLLFERERDNLALADHVVVNSPHTAEVLVRDYAVPPARLSTALPGVDRPGAAPAPVAPPLILSVGIRHPRKGHDVLLQALARIGDLDWQAVVVGGDHDPAHAAELDALLGALGLGGRARFAGRVSGAELARLYGGATLFALASRYEGYGMAFAEALAHGLPVVACRAGAVPETVPAAAGRLVAPDDPAAFAGALRALLGDDAARARLAAGAAEAGRALPRWSETVAVMSAVLDRLAGG</sequence>
<reference evidence="4 5" key="1">
    <citation type="journal article" date="2017" name="Int. J. Syst. Evol. Microbiol.">
        <title>Rhodosalinus sediminis gen. nov., sp. nov., isolated from marine saltern.</title>
        <authorList>
            <person name="Guo L.Y."/>
            <person name="Ling S.K."/>
            <person name="Li C.M."/>
            <person name="Chen G.J."/>
            <person name="Du Z.J."/>
        </authorList>
    </citation>
    <scope>NUCLEOTIDE SEQUENCE [LARGE SCALE GENOMIC DNA]</scope>
    <source>
        <strain evidence="4 5">WDN1C137</strain>
    </source>
</reference>
<keyword evidence="1 4" id="KW-0808">Transferase</keyword>
<proteinExistence type="predicted"/>
<dbReference type="GO" id="GO:0016757">
    <property type="term" value="F:glycosyltransferase activity"/>
    <property type="evidence" value="ECO:0007669"/>
    <property type="project" value="TreeGrafter"/>
</dbReference>
<feature type="domain" description="Glycosyltransferase subfamily 4-like N-terminal" evidence="3">
    <location>
        <begin position="88"/>
        <end position="159"/>
    </location>
</feature>
<evidence type="ECO:0000259" key="2">
    <source>
        <dbReference type="Pfam" id="PF00534"/>
    </source>
</evidence>